<keyword evidence="3" id="KW-1185">Reference proteome</keyword>
<feature type="chain" id="PRO_5021339268" evidence="1">
    <location>
        <begin position="21"/>
        <end position="299"/>
    </location>
</feature>
<accession>A0A502H0W0</accession>
<dbReference type="InterPro" id="IPR025737">
    <property type="entry name" value="FApF"/>
</dbReference>
<sequence>MKLRYLALGLALVGARPAAAQKQDVTHKTSGAEKTLMNDTIDVDKSRYTLFRPTPRKYMRPMVPDRPGITESPYSVDAGHFQYETDALRLLTRREGSAYGHDWYVNHALAKIGLTNRTDLQVGIDSYTDTRNYDDADPGPGQLYRGFGDVTLRLKHTIAGDDDSRWALGLIGYVTLPTGGPRGDGAVEYGAVLPVVFQITKPWSIGGQVAAQVYWDRDAQGRYLQLTPTFTTDYQFNKVIQAFVELVGYWDVRQAAWRSSINVGPQLDLSDSVQLDFGTHLPVTHGVDREYFLGLSFRR</sequence>
<organism evidence="2 3">
    <name type="scientific">Hymenobacter nivis</name>
    <dbReference type="NCBI Taxonomy" id="1850093"/>
    <lineage>
        <taxon>Bacteria</taxon>
        <taxon>Pseudomonadati</taxon>
        <taxon>Bacteroidota</taxon>
        <taxon>Cytophagia</taxon>
        <taxon>Cytophagales</taxon>
        <taxon>Hymenobacteraceae</taxon>
        <taxon>Hymenobacter</taxon>
    </lineage>
</organism>
<reference evidence="2 3" key="1">
    <citation type="journal article" date="2019" name="Environ. Microbiol.">
        <title>Species interactions and distinct microbial communities in high Arctic permafrost affected cryosols are associated with the CH4 and CO2 gas fluxes.</title>
        <authorList>
            <person name="Altshuler I."/>
            <person name="Hamel J."/>
            <person name="Turney S."/>
            <person name="Magnuson E."/>
            <person name="Levesque R."/>
            <person name="Greer C."/>
            <person name="Whyte L.G."/>
        </authorList>
    </citation>
    <scope>NUCLEOTIDE SEQUENCE [LARGE SCALE GENOMIC DNA]</scope>
    <source>
        <strain evidence="2 3">S9.2P</strain>
    </source>
</reference>
<evidence type="ECO:0000313" key="2">
    <source>
        <dbReference type="EMBL" id="TPG66996.1"/>
    </source>
</evidence>
<protein>
    <submittedName>
        <fullName evidence="2">Transporter</fullName>
    </submittedName>
</protein>
<comment type="caution">
    <text evidence="2">The sequence shown here is derived from an EMBL/GenBank/DDBJ whole genome shotgun (WGS) entry which is preliminary data.</text>
</comment>
<keyword evidence="1" id="KW-0732">Signal</keyword>
<dbReference type="RefSeq" id="WP_140465319.1">
    <property type="nucleotide sequence ID" value="NZ_RCYZ01000002.1"/>
</dbReference>
<proteinExistence type="predicted"/>
<dbReference type="Pfam" id="PF13557">
    <property type="entry name" value="Phenol_MetA_deg"/>
    <property type="match status" value="1"/>
</dbReference>
<dbReference type="EMBL" id="RCYZ01000002">
    <property type="protein sequence ID" value="TPG66996.1"/>
    <property type="molecule type" value="Genomic_DNA"/>
</dbReference>
<dbReference type="AlphaFoldDB" id="A0A502H0W0"/>
<gene>
    <name evidence="2" type="ORF">EAH73_04445</name>
</gene>
<evidence type="ECO:0000313" key="3">
    <source>
        <dbReference type="Proteomes" id="UP000317646"/>
    </source>
</evidence>
<dbReference type="Proteomes" id="UP000317646">
    <property type="component" value="Unassembled WGS sequence"/>
</dbReference>
<name>A0A502H0W0_9BACT</name>
<evidence type="ECO:0000256" key="1">
    <source>
        <dbReference type="SAM" id="SignalP"/>
    </source>
</evidence>
<dbReference type="OrthoDB" id="1014491at2"/>
<feature type="signal peptide" evidence="1">
    <location>
        <begin position="1"/>
        <end position="20"/>
    </location>
</feature>